<accession>A0A9W8J7I9</accession>
<protein>
    <submittedName>
        <fullName evidence="1">Uncharacterized protein</fullName>
    </submittedName>
</protein>
<reference evidence="1" key="1">
    <citation type="submission" date="2022-06" db="EMBL/GenBank/DDBJ databases">
        <title>Genome Sequence of Candolleomyces eurysporus.</title>
        <authorList>
            <person name="Buettner E."/>
        </authorList>
    </citation>
    <scope>NUCLEOTIDE SEQUENCE</scope>
    <source>
        <strain evidence="1">VTCC 930004</strain>
    </source>
</reference>
<sequence length="460" mass="50113">MKVTLNHILDTCNALALSSSLAGGGGGSIMLSSIEVTLFPCVLLGLFTALAGPASLGRVDFSLLTKLILRVPSMFMSVPHVAVAGHVQQHLGLPVPIPSVRHLELDGVSVMWNSVSTLKYLSLRELVDERCPSVDDLRGMLARSSETLEWCRLENVHPADEAGPLNAAMYAEDEPIRLPSLKSFTISTKPLTVASILRCLSFSPTTQLRLFTSPHPSLHPSLGGDLQGILPPNYRLGPEVSALRLTQKSASFLRQARPSSSSSTPHSSDEVLFISAASPVPLPLTILNSLSSSIGLYYPYYPSGSIYSTAFLTSLDIAVGVLLHVPEQNLRLFLAGARNLEQIWVGYQCDLLVFLRALVPSGQVEEASSDGVEVPCPNLRLLSFNKPADRDRWWKFGDMWTEAVVELVILRAQFGVKLERLEFWRCYGIDEVAVRARMSEKITMDSLDGVVGEVVAGEGY</sequence>
<evidence type="ECO:0000313" key="1">
    <source>
        <dbReference type="EMBL" id="KAJ2929866.1"/>
    </source>
</evidence>
<evidence type="ECO:0000313" key="2">
    <source>
        <dbReference type="Proteomes" id="UP001140091"/>
    </source>
</evidence>
<feature type="non-terminal residue" evidence="1">
    <location>
        <position position="460"/>
    </location>
</feature>
<name>A0A9W8J7I9_9AGAR</name>
<dbReference type="AlphaFoldDB" id="A0A9W8J7I9"/>
<comment type="caution">
    <text evidence="1">The sequence shown here is derived from an EMBL/GenBank/DDBJ whole genome shotgun (WGS) entry which is preliminary data.</text>
</comment>
<dbReference type="Proteomes" id="UP001140091">
    <property type="component" value="Unassembled WGS sequence"/>
</dbReference>
<proteinExistence type="predicted"/>
<dbReference type="EMBL" id="JANBPK010000856">
    <property type="protein sequence ID" value="KAJ2929866.1"/>
    <property type="molecule type" value="Genomic_DNA"/>
</dbReference>
<keyword evidence="2" id="KW-1185">Reference proteome</keyword>
<dbReference type="OrthoDB" id="3351939at2759"/>
<gene>
    <name evidence="1" type="ORF">H1R20_g7249</name>
</gene>
<organism evidence="1 2">
    <name type="scientific">Candolleomyces eurysporus</name>
    <dbReference type="NCBI Taxonomy" id="2828524"/>
    <lineage>
        <taxon>Eukaryota</taxon>
        <taxon>Fungi</taxon>
        <taxon>Dikarya</taxon>
        <taxon>Basidiomycota</taxon>
        <taxon>Agaricomycotina</taxon>
        <taxon>Agaricomycetes</taxon>
        <taxon>Agaricomycetidae</taxon>
        <taxon>Agaricales</taxon>
        <taxon>Agaricineae</taxon>
        <taxon>Psathyrellaceae</taxon>
        <taxon>Candolleomyces</taxon>
    </lineage>
</organism>